<dbReference type="Proteomes" id="UP000095286">
    <property type="component" value="Unplaced"/>
</dbReference>
<evidence type="ECO:0000313" key="1">
    <source>
        <dbReference type="Proteomes" id="UP000095286"/>
    </source>
</evidence>
<accession>A0AC35U139</accession>
<protein>
    <submittedName>
        <fullName evidence="2">ShKT domain-containing protein</fullName>
    </submittedName>
</protein>
<name>A0AC35U139_9BILA</name>
<dbReference type="WBParaSite" id="RSKR_0000654900.1">
    <property type="protein sequence ID" value="RSKR_0000654900.1"/>
    <property type="gene ID" value="RSKR_0000654900"/>
</dbReference>
<evidence type="ECO:0000313" key="2">
    <source>
        <dbReference type="WBParaSite" id="RSKR_0000654900.1"/>
    </source>
</evidence>
<organism evidence="1 2">
    <name type="scientific">Rhabditophanes sp. KR3021</name>
    <dbReference type="NCBI Taxonomy" id="114890"/>
    <lineage>
        <taxon>Eukaryota</taxon>
        <taxon>Metazoa</taxon>
        <taxon>Ecdysozoa</taxon>
        <taxon>Nematoda</taxon>
        <taxon>Chromadorea</taxon>
        <taxon>Rhabditida</taxon>
        <taxon>Tylenchina</taxon>
        <taxon>Panagrolaimomorpha</taxon>
        <taxon>Strongyloidoidea</taxon>
        <taxon>Alloionematidae</taxon>
        <taxon>Rhabditophanes</taxon>
    </lineage>
</organism>
<proteinExistence type="predicted"/>
<sequence>MNIEFPFNGTTPLNGMTSAASHPSLRYSLFNHHKQFVNNSMDRRIFIRLLKLIISSVLVSSNTTQLSQNSITTRLGGIVNKTPCCLDRISTTACARLYMANPKFFVYECEHNAGFAVVDCCRTCFDTTYSSGPKLNYTAVTTKLIASPSAMCYDSRSPSFCFKFVKRMSFWQDKPYNRLDCSNFPFSFRLCRATCMLCQTSERKAVVNYNYTISIDKSRCSNLNLGFALDMDKTAIHKRVPSASLLMTRKLMNRARNIIRPMQMEIKGSVIGGNHLELLEDNLIKITSNNPHNNVQQNPNPYDNIEHHQNPYDTLQQTQNPYDSSHQSQNPYDSSHQSQNPYDTLQQNQIPYDNFGQNDYPNFYTNSKASSN</sequence>
<reference evidence="2" key="1">
    <citation type="submission" date="2016-11" db="UniProtKB">
        <authorList>
            <consortium name="WormBaseParasite"/>
        </authorList>
    </citation>
    <scope>IDENTIFICATION</scope>
    <source>
        <strain evidence="2">KR3021</strain>
    </source>
</reference>